<sequence length="60" mass="6922">MEKSASDNTSARTLADKPTRLALAGSIISSPRRQIFKFIKEITAQKRLRRRKLLHLEDEK</sequence>
<name>A0AAD6RBM6_9ROSI</name>
<reference evidence="1" key="1">
    <citation type="journal article" date="2023" name="Mol. Ecol. Resour.">
        <title>Chromosome-level genome assembly of a triploid poplar Populus alba 'Berolinensis'.</title>
        <authorList>
            <person name="Chen S."/>
            <person name="Yu Y."/>
            <person name="Wang X."/>
            <person name="Wang S."/>
            <person name="Zhang T."/>
            <person name="Zhou Y."/>
            <person name="He R."/>
            <person name="Meng N."/>
            <person name="Wang Y."/>
            <person name="Liu W."/>
            <person name="Liu Z."/>
            <person name="Liu J."/>
            <person name="Guo Q."/>
            <person name="Huang H."/>
            <person name="Sederoff R.R."/>
            <person name="Wang G."/>
            <person name="Qu G."/>
            <person name="Chen S."/>
        </authorList>
    </citation>
    <scope>NUCLEOTIDE SEQUENCE</scope>
    <source>
        <strain evidence="1">SC-2020</strain>
    </source>
</reference>
<protein>
    <submittedName>
        <fullName evidence="1">Uncharacterized protein</fullName>
    </submittedName>
</protein>
<evidence type="ECO:0000313" key="2">
    <source>
        <dbReference type="Proteomes" id="UP001164929"/>
    </source>
</evidence>
<accession>A0AAD6RBM6</accession>
<evidence type="ECO:0000313" key="1">
    <source>
        <dbReference type="EMBL" id="KAJ7005395.1"/>
    </source>
</evidence>
<gene>
    <name evidence="1" type="ORF">NC653_010025</name>
</gene>
<keyword evidence="2" id="KW-1185">Reference proteome</keyword>
<organism evidence="1 2">
    <name type="scientific">Populus alba x Populus x berolinensis</name>
    <dbReference type="NCBI Taxonomy" id="444605"/>
    <lineage>
        <taxon>Eukaryota</taxon>
        <taxon>Viridiplantae</taxon>
        <taxon>Streptophyta</taxon>
        <taxon>Embryophyta</taxon>
        <taxon>Tracheophyta</taxon>
        <taxon>Spermatophyta</taxon>
        <taxon>Magnoliopsida</taxon>
        <taxon>eudicotyledons</taxon>
        <taxon>Gunneridae</taxon>
        <taxon>Pentapetalae</taxon>
        <taxon>rosids</taxon>
        <taxon>fabids</taxon>
        <taxon>Malpighiales</taxon>
        <taxon>Salicaceae</taxon>
        <taxon>Saliceae</taxon>
        <taxon>Populus</taxon>
    </lineage>
</organism>
<dbReference type="Proteomes" id="UP001164929">
    <property type="component" value="Chromosome 3"/>
</dbReference>
<dbReference type="EMBL" id="JAQIZT010000003">
    <property type="protein sequence ID" value="KAJ7005395.1"/>
    <property type="molecule type" value="Genomic_DNA"/>
</dbReference>
<dbReference type="AlphaFoldDB" id="A0AAD6RBM6"/>
<proteinExistence type="predicted"/>
<comment type="caution">
    <text evidence="1">The sequence shown here is derived from an EMBL/GenBank/DDBJ whole genome shotgun (WGS) entry which is preliminary data.</text>
</comment>